<name>A0ABR3A2G4_9AGAR</name>
<dbReference type="InterPro" id="IPR013595">
    <property type="entry name" value="Pept_S33_TAP-like_C"/>
</dbReference>
<gene>
    <name evidence="7" type="ORF">AAF712_004822</name>
</gene>
<feature type="signal peptide" evidence="4">
    <location>
        <begin position="1"/>
        <end position="27"/>
    </location>
</feature>
<feature type="compositionally biased region" description="Basic and acidic residues" evidence="3">
    <location>
        <begin position="557"/>
        <end position="572"/>
    </location>
</feature>
<evidence type="ECO:0000259" key="6">
    <source>
        <dbReference type="Pfam" id="PF08386"/>
    </source>
</evidence>
<proteinExistence type="inferred from homology"/>
<evidence type="ECO:0000313" key="8">
    <source>
        <dbReference type="Proteomes" id="UP001437256"/>
    </source>
</evidence>
<dbReference type="Gene3D" id="3.40.50.1820">
    <property type="entry name" value="alpha/beta hydrolase"/>
    <property type="match status" value="1"/>
</dbReference>
<dbReference type="Pfam" id="PF00561">
    <property type="entry name" value="Abhydrolase_1"/>
    <property type="match status" value="1"/>
</dbReference>
<evidence type="ECO:0000256" key="1">
    <source>
        <dbReference type="ARBA" id="ARBA00010088"/>
    </source>
</evidence>
<dbReference type="PANTHER" id="PTHR43248">
    <property type="entry name" value="2-SUCCINYL-6-HYDROXY-2,4-CYCLOHEXADIENE-1-CARBOXYLATE SYNTHASE"/>
    <property type="match status" value="1"/>
</dbReference>
<evidence type="ECO:0000256" key="4">
    <source>
        <dbReference type="SAM" id="SignalP"/>
    </source>
</evidence>
<dbReference type="InterPro" id="IPR029058">
    <property type="entry name" value="AB_hydrolase_fold"/>
</dbReference>
<feature type="domain" description="Peptidase S33 tripeptidyl aminopeptidase-like C-terminal" evidence="6">
    <location>
        <begin position="437"/>
        <end position="537"/>
    </location>
</feature>
<feature type="chain" id="PRO_5047443410" description="Alpha/beta-hydrolase" evidence="4">
    <location>
        <begin position="28"/>
        <end position="605"/>
    </location>
</feature>
<dbReference type="SUPFAM" id="SSF53474">
    <property type="entry name" value="alpha/beta-Hydrolases"/>
    <property type="match status" value="1"/>
</dbReference>
<accession>A0ABR3A2G4</accession>
<evidence type="ECO:0000259" key="5">
    <source>
        <dbReference type="Pfam" id="PF00561"/>
    </source>
</evidence>
<comment type="similarity">
    <text evidence="1">Belongs to the peptidase S33 family.</text>
</comment>
<protein>
    <recommendedName>
        <fullName evidence="9">Alpha/beta-hydrolase</fullName>
    </recommendedName>
</protein>
<organism evidence="7 8">
    <name type="scientific">Marasmius tenuissimus</name>
    <dbReference type="NCBI Taxonomy" id="585030"/>
    <lineage>
        <taxon>Eukaryota</taxon>
        <taxon>Fungi</taxon>
        <taxon>Dikarya</taxon>
        <taxon>Basidiomycota</taxon>
        <taxon>Agaricomycotina</taxon>
        <taxon>Agaricomycetes</taxon>
        <taxon>Agaricomycetidae</taxon>
        <taxon>Agaricales</taxon>
        <taxon>Marasmiineae</taxon>
        <taxon>Marasmiaceae</taxon>
        <taxon>Marasmius</taxon>
    </lineage>
</organism>
<keyword evidence="4" id="KW-0732">Signal</keyword>
<evidence type="ECO:0000256" key="3">
    <source>
        <dbReference type="SAM" id="MobiDB-lite"/>
    </source>
</evidence>
<feature type="region of interest" description="Disordered" evidence="3">
    <location>
        <begin position="536"/>
        <end position="581"/>
    </location>
</feature>
<keyword evidence="2" id="KW-0378">Hydrolase</keyword>
<dbReference type="InterPro" id="IPR051601">
    <property type="entry name" value="Serine_prot/Carboxylest_S33"/>
</dbReference>
<dbReference type="InterPro" id="IPR000073">
    <property type="entry name" value="AB_hydrolase_1"/>
</dbReference>
<dbReference type="Pfam" id="PF08386">
    <property type="entry name" value="Abhydrolase_4"/>
    <property type="match status" value="1"/>
</dbReference>
<dbReference type="Proteomes" id="UP001437256">
    <property type="component" value="Unassembled WGS sequence"/>
</dbReference>
<reference evidence="7 8" key="1">
    <citation type="submission" date="2024-05" db="EMBL/GenBank/DDBJ databases">
        <title>A draft genome resource for the thread blight pathogen Marasmius tenuissimus strain MS-2.</title>
        <authorList>
            <person name="Yulfo-Soto G.E."/>
            <person name="Baruah I.K."/>
            <person name="Amoako-Attah I."/>
            <person name="Bukari Y."/>
            <person name="Meinhardt L.W."/>
            <person name="Bailey B.A."/>
            <person name="Cohen S.P."/>
        </authorList>
    </citation>
    <scope>NUCLEOTIDE SEQUENCE [LARGE SCALE GENOMIC DNA]</scope>
    <source>
        <strain evidence="7 8">MS-2</strain>
    </source>
</reference>
<feature type="domain" description="AB hydrolase-1" evidence="5">
    <location>
        <begin position="112"/>
        <end position="268"/>
    </location>
</feature>
<comment type="caution">
    <text evidence="7">The sequence shown here is derived from an EMBL/GenBank/DDBJ whole genome shotgun (WGS) entry which is preliminary data.</text>
</comment>
<sequence length="605" mass="66454">MGRTAQLSKNLLLVSAYLSFFSTHANANCAATNHLLARADNDTQSWNESSWGKLEPTKDLRWVECYRQAGEFECARLQVPLNYHEPEGDSAALALIRLAANVSTDSSDYRGPVLFNPGGPGHSGVDFILNSGPSLRAVMGPQYDLVGFDPRGVQRSTPRIEFYESRVERMLMHRPAQELNHSSLDIGNFWASNKLIGSLAGQRDKKKNVLAHMNTDHSARDMLTITEAHGREKLQYWGISYGSVLGYTFASMFPDKVERLVIDGIVDPEDYYRTNWFTGTKDSTKTIRWFFESCKEAGPDGCAFYEDSVEAMESKLNDIYASLIKAPIPVQTSKSNGVVDYSLARASLILSLYSPTALWRRLATALQDLSQGNATTVYTMLGEAAPFECECDESEYEFEHVHEGLIAYICNDGDPVPPEFEAAQAHYQASTEYSPLGSFWAGFRIACNGWSKDIPKAKFRGPIGGNTSFPMLVIGNTADPVTPLEAAKNASLPFPGSVVLTQDSPGHGSINTPSACTAKAIREYFVNGSLPKEGTVCPMDGSPFDDPEKQASGSDSNDQKADSTSESTKDDFESSSQVASDGHILKELHHLARRGFNPGFTRRGF</sequence>
<evidence type="ECO:0008006" key="9">
    <source>
        <dbReference type="Google" id="ProtNLM"/>
    </source>
</evidence>
<evidence type="ECO:0000313" key="7">
    <source>
        <dbReference type="EMBL" id="KAL0068162.1"/>
    </source>
</evidence>
<dbReference type="PANTHER" id="PTHR43248:SF25">
    <property type="entry name" value="AB HYDROLASE-1 DOMAIN-CONTAINING PROTEIN-RELATED"/>
    <property type="match status" value="1"/>
</dbReference>
<keyword evidence="8" id="KW-1185">Reference proteome</keyword>
<evidence type="ECO:0000256" key="2">
    <source>
        <dbReference type="ARBA" id="ARBA00022801"/>
    </source>
</evidence>
<dbReference type="EMBL" id="JBBXMP010000020">
    <property type="protein sequence ID" value="KAL0068162.1"/>
    <property type="molecule type" value="Genomic_DNA"/>
</dbReference>